<evidence type="ECO:0000313" key="1">
    <source>
        <dbReference type="EMBL" id="STI87751.1"/>
    </source>
</evidence>
<gene>
    <name evidence="1" type="ORF">NCTC8622_06928</name>
</gene>
<dbReference type="AlphaFoldDB" id="A0A376UGF1"/>
<organism evidence="1 2">
    <name type="scientific">Escherichia coli</name>
    <dbReference type="NCBI Taxonomy" id="562"/>
    <lineage>
        <taxon>Bacteria</taxon>
        <taxon>Pseudomonadati</taxon>
        <taxon>Pseudomonadota</taxon>
        <taxon>Gammaproteobacteria</taxon>
        <taxon>Enterobacterales</taxon>
        <taxon>Enterobacteriaceae</taxon>
        <taxon>Escherichia</taxon>
    </lineage>
</organism>
<dbReference type="Proteomes" id="UP000254079">
    <property type="component" value="Unassembled WGS sequence"/>
</dbReference>
<protein>
    <submittedName>
        <fullName evidence="1">Uncharacterized protein</fullName>
    </submittedName>
</protein>
<sequence length="70" mass="7999">MQLRLPGIAVQLFARVFSAGEINGNCRKIRLIKNSGRPSKKRRPGVMLLQCIQYGCTEFSMFHRFITILS</sequence>
<reference evidence="1 2" key="1">
    <citation type="submission" date="2018-06" db="EMBL/GenBank/DDBJ databases">
        <authorList>
            <consortium name="Pathogen Informatics"/>
            <person name="Doyle S."/>
        </authorList>
    </citation>
    <scope>NUCLEOTIDE SEQUENCE [LARGE SCALE GENOMIC DNA]</scope>
    <source>
        <strain evidence="1 2">NCTC8622</strain>
    </source>
</reference>
<proteinExistence type="predicted"/>
<evidence type="ECO:0000313" key="2">
    <source>
        <dbReference type="Proteomes" id="UP000254079"/>
    </source>
</evidence>
<name>A0A376UGF1_ECOLX</name>
<dbReference type="EMBL" id="UGCP01000002">
    <property type="protein sequence ID" value="STI87751.1"/>
    <property type="molecule type" value="Genomic_DNA"/>
</dbReference>
<accession>A0A376UGF1</accession>